<organism evidence="1 2">
    <name type="scientific">Opisthorchis viverrini</name>
    <name type="common">Southeast Asian liver fluke</name>
    <dbReference type="NCBI Taxonomy" id="6198"/>
    <lineage>
        <taxon>Eukaryota</taxon>
        <taxon>Metazoa</taxon>
        <taxon>Spiralia</taxon>
        <taxon>Lophotrochozoa</taxon>
        <taxon>Platyhelminthes</taxon>
        <taxon>Trematoda</taxon>
        <taxon>Digenea</taxon>
        <taxon>Opisthorchiida</taxon>
        <taxon>Opisthorchiata</taxon>
        <taxon>Opisthorchiidae</taxon>
        <taxon>Opisthorchis</taxon>
    </lineage>
</organism>
<dbReference type="OrthoDB" id="410381at2759"/>
<dbReference type="AlphaFoldDB" id="A0A074ZJM0"/>
<dbReference type="CTD" id="20320859"/>
<dbReference type="RefSeq" id="XP_009170269.1">
    <property type="nucleotide sequence ID" value="XM_009172005.1"/>
</dbReference>
<reference evidence="1 2" key="1">
    <citation type="submission" date="2013-11" db="EMBL/GenBank/DDBJ databases">
        <title>Opisthorchis viverrini - life in the bile duct.</title>
        <authorList>
            <person name="Young N.D."/>
            <person name="Nagarajan N."/>
            <person name="Lin S.J."/>
            <person name="Korhonen P.K."/>
            <person name="Jex A.R."/>
            <person name="Hall R.S."/>
            <person name="Safavi-Hemami H."/>
            <person name="Kaewkong W."/>
            <person name="Bertrand D."/>
            <person name="Gao S."/>
            <person name="Seet Q."/>
            <person name="Wongkham S."/>
            <person name="Teh B.T."/>
            <person name="Wongkham C."/>
            <person name="Intapan P.M."/>
            <person name="Maleewong W."/>
            <person name="Yang X."/>
            <person name="Hu M."/>
            <person name="Wang Z."/>
            <person name="Hofmann A."/>
            <person name="Sternberg P.W."/>
            <person name="Tan P."/>
            <person name="Wang J."/>
            <person name="Gasser R.B."/>
        </authorList>
    </citation>
    <scope>NUCLEOTIDE SEQUENCE [LARGE SCALE GENOMIC DNA]</scope>
</reference>
<dbReference type="GeneID" id="20320859"/>
<gene>
    <name evidence="1" type="ORF">T265_06680</name>
</gene>
<dbReference type="Proteomes" id="UP000054324">
    <property type="component" value="Unassembled WGS sequence"/>
</dbReference>
<evidence type="ECO:0000313" key="1">
    <source>
        <dbReference type="EMBL" id="KER25987.1"/>
    </source>
</evidence>
<name>A0A074ZJM0_OPIVI</name>
<protein>
    <submittedName>
        <fullName evidence="1">Uncharacterized protein</fullName>
    </submittedName>
</protein>
<accession>A0A074ZJM0</accession>
<sequence>MLVAHFQLCSGHELSLTTTNSQHKRSDCVIWRPPTVNQPWTQFDHVSISDRWPVNKKHANPSSSVNYHSPAVSVRANPTTLEDVSRVRKLSVVIVIKDSNISVATGASLTAALHKVMNDSSSKFLRVAPQEKPTWPDRDACRFWWISSNLSKSLCGTSEDEPASTDVIKRRTITGELELEPWNIRTTLDRVDSDSHERQITLVAKRLERWCVDIAAWNVTRLVKHEKLETEAGQSTVDGTRVCILQCPKTFLQE</sequence>
<evidence type="ECO:0000313" key="2">
    <source>
        <dbReference type="Proteomes" id="UP000054324"/>
    </source>
</evidence>
<dbReference type="KEGG" id="ovi:T265_06680"/>
<dbReference type="EMBL" id="KL596760">
    <property type="protein sequence ID" value="KER25987.1"/>
    <property type="molecule type" value="Genomic_DNA"/>
</dbReference>
<keyword evidence="2" id="KW-1185">Reference proteome</keyword>
<proteinExistence type="predicted"/>